<evidence type="ECO:0000313" key="3">
    <source>
        <dbReference type="Proteomes" id="UP001284901"/>
    </source>
</evidence>
<dbReference type="Proteomes" id="UP001284901">
    <property type="component" value="Unassembled WGS sequence"/>
</dbReference>
<gene>
    <name evidence="1" type="ORF">R6G74_07815</name>
    <name evidence="2" type="ORF">R6P33_06630</name>
</gene>
<evidence type="ECO:0000313" key="4">
    <source>
        <dbReference type="Proteomes" id="UP001288320"/>
    </source>
</evidence>
<sequence length="87" mass="9642">MDSTQMSIEEMANWFENCTLADFDTVEANTAAIALEKARIATQQAQLASLEAVCKARENGLTWEQIGGHLHLSRQGTFQKYAHKIAS</sequence>
<keyword evidence="3" id="KW-1185">Reference proteome</keyword>
<dbReference type="EMBL" id="JAWNFV010000017">
    <property type="protein sequence ID" value="MDY5141207.1"/>
    <property type="molecule type" value="Genomic_DNA"/>
</dbReference>
<dbReference type="RefSeq" id="WP_143231819.1">
    <property type="nucleotide sequence ID" value="NZ_CAUPFC010000012.1"/>
</dbReference>
<protein>
    <submittedName>
        <fullName evidence="1">Uncharacterized protein</fullName>
    </submittedName>
</protein>
<organism evidence="1 4">
    <name type="scientific">Actinotignum timonense</name>
    <dbReference type="NCBI Taxonomy" id="1870995"/>
    <lineage>
        <taxon>Bacteria</taxon>
        <taxon>Bacillati</taxon>
        <taxon>Actinomycetota</taxon>
        <taxon>Actinomycetes</taxon>
        <taxon>Actinomycetales</taxon>
        <taxon>Actinomycetaceae</taxon>
        <taxon>Actinotignum</taxon>
    </lineage>
</organism>
<dbReference type="Proteomes" id="UP001288320">
    <property type="component" value="Unassembled WGS sequence"/>
</dbReference>
<comment type="caution">
    <text evidence="1">The sequence shown here is derived from an EMBL/GenBank/DDBJ whole genome shotgun (WGS) entry which is preliminary data.</text>
</comment>
<dbReference type="EMBL" id="JAWNFY010000017">
    <property type="protein sequence ID" value="MDY5146688.1"/>
    <property type="molecule type" value="Genomic_DNA"/>
</dbReference>
<name>A0AAW9HP44_9ACTO</name>
<accession>A0AAW9HP44</accession>
<dbReference type="AlphaFoldDB" id="A0AAW9HP44"/>
<dbReference type="GeneID" id="92813341"/>
<proteinExistence type="predicted"/>
<evidence type="ECO:0000313" key="1">
    <source>
        <dbReference type="EMBL" id="MDY5141207.1"/>
    </source>
</evidence>
<evidence type="ECO:0000313" key="2">
    <source>
        <dbReference type="EMBL" id="MDY5146688.1"/>
    </source>
</evidence>
<reference evidence="1 3" key="1">
    <citation type="submission" date="2023-10" db="EMBL/GenBank/DDBJ databases">
        <title>Whole Genome based description of the genera Actinobaculum and Actinotignum reveals a complex phylogenetic relationship within the species included in the genus Actinotignum.</title>
        <authorList>
            <person name="Jensen C.S."/>
            <person name="Dargis R."/>
            <person name="Kemp M."/>
            <person name="Christensen J.J."/>
        </authorList>
    </citation>
    <scope>NUCLEOTIDE SEQUENCE</scope>
    <source>
        <strain evidence="2 3">SLA_B089</strain>
        <strain evidence="1">SLA_B245</strain>
    </source>
</reference>